<dbReference type="EMBL" id="VDMA02000007">
    <property type="protein sequence ID" value="KAB8184517.1"/>
    <property type="molecule type" value="Genomic_DNA"/>
</dbReference>
<evidence type="ECO:0000256" key="1">
    <source>
        <dbReference type="ARBA" id="ARBA00001031"/>
    </source>
</evidence>
<evidence type="ECO:0000259" key="4">
    <source>
        <dbReference type="PROSITE" id="PS51464"/>
    </source>
</evidence>
<organism evidence="5 6">
    <name type="scientific">Microbispora catharanthi</name>
    <dbReference type="NCBI Taxonomy" id="1712871"/>
    <lineage>
        <taxon>Bacteria</taxon>
        <taxon>Bacillati</taxon>
        <taxon>Actinomycetota</taxon>
        <taxon>Actinomycetes</taxon>
        <taxon>Streptosporangiales</taxon>
        <taxon>Streptosporangiaceae</taxon>
        <taxon>Microbispora</taxon>
    </lineage>
</organism>
<comment type="caution">
    <text evidence="5">The sequence shown here is derived from an EMBL/GenBank/DDBJ whole genome shotgun (WGS) entry which is preliminary data.</text>
</comment>
<dbReference type="SUPFAM" id="SSF53697">
    <property type="entry name" value="SIS domain"/>
    <property type="match status" value="1"/>
</dbReference>
<gene>
    <name evidence="5" type="ORF">FH610_015550</name>
</gene>
<dbReference type="GO" id="GO:0004360">
    <property type="term" value="F:glutamine-fructose-6-phosphate transaminase (isomerizing) activity"/>
    <property type="evidence" value="ECO:0007669"/>
    <property type="project" value="UniProtKB-EC"/>
</dbReference>
<dbReference type="GO" id="GO:0006047">
    <property type="term" value="P:UDP-N-acetylglucosamine metabolic process"/>
    <property type="evidence" value="ECO:0007669"/>
    <property type="project" value="TreeGrafter"/>
</dbReference>
<keyword evidence="6" id="KW-1185">Reference proteome</keyword>
<sequence length="333" mass="34486">MSHDISMSDALDRQPEALASAVRTLREQLTGSWSAPRRPLFVAMGASHAALAACVHQLRAYGIWASRAGYGEIPASVPAADVDLVAGVSQSGRSAETIDALREVEAERRLAVVNIAESPLAELAGTVLSCGGVPDSKVSTSGFTVTLAALGMLADTWALGAPADSWESLADHLDETGKRADDAVDGLLEDVAESVAADVVGAGASLSAAEEGALMLREACRLPATAYETRQYLHGPMESAGRTAHIVIGDEREAALAAQLAEAGHRVLYVGPCAAPVPHVEIPRLTPVARAIVENSVLQRLVAKVAAARNVPVGEFLFSVSDTKVDTLAAGTA</sequence>
<dbReference type="PANTHER" id="PTHR10937">
    <property type="entry name" value="GLUCOSAMINE--FRUCTOSE-6-PHOSPHATE AMINOTRANSFERASE, ISOMERIZING"/>
    <property type="match status" value="1"/>
</dbReference>
<proteinExistence type="predicted"/>
<accession>A0A5N6BVP3</accession>
<protein>
    <recommendedName>
        <fullName evidence="3">Glutamine--fructose-6-phosphate aminotransferase [isomerizing]</fullName>
        <ecNumber evidence="2">2.6.1.16</ecNumber>
    </recommendedName>
</protein>
<dbReference type="EC" id="2.6.1.16" evidence="2"/>
<dbReference type="GO" id="GO:0006002">
    <property type="term" value="P:fructose 6-phosphate metabolic process"/>
    <property type="evidence" value="ECO:0007669"/>
    <property type="project" value="TreeGrafter"/>
</dbReference>
<evidence type="ECO:0000313" key="6">
    <source>
        <dbReference type="Proteomes" id="UP000313066"/>
    </source>
</evidence>
<reference evidence="5 6" key="1">
    <citation type="submission" date="2019-10" db="EMBL/GenBank/DDBJ databases">
        <title>Nonomuraea sp. nov., isolated from Phyllanthus amarus.</title>
        <authorList>
            <person name="Klykleung N."/>
            <person name="Tanasupawat S."/>
        </authorList>
    </citation>
    <scope>NUCLEOTIDE SEQUENCE [LARGE SCALE GENOMIC DNA]</scope>
    <source>
        <strain evidence="5 6">CR1-09</strain>
    </source>
</reference>
<dbReference type="Gene3D" id="3.40.50.10490">
    <property type="entry name" value="Glucose-6-phosphate isomerase like protein, domain 1"/>
    <property type="match status" value="2"/>
</dbReference>
<comment type="catalytic activity">
    <reaction evidence="1">
        <text>D-fructose 6-phosphate + L-glutamine = D-glucosamine 6-phosphate + L-glutamate</text>
        <dbReference type="Rhea" id="RHEA:13237"/>
        <dbReference type="ChEBI" id="CHEBI:29985"/>
        <dbReference type="ChEBI" id="CHEBI:58359"/>
        <dbReference type="ChEBI" id="CHEBI:58725"/>
        <dbReference type="ChEBI" id="CHEBI:61527"/>
        <dbReference type="EC" id="2.6.1.16"/>
    </reaction>
</comment>
<evidence type="ECO:0000313" key="5">
    <source>
        <dbReference type="EMBL" id="KAB8184517.1"/>
    </source>
</evidence>
<evidence type="ECO:0000256" key="3">
    <source>
        <dbReference type="ARBA" id="ARBA00016090"/>
    </source>
</evidence>
<name>A0A5N6BVP3_9ACTN</name>
<dbReference type="InterPro" id="IPR001347">
    <property type="entry name" value="SIS_dom"/>
</dbReference>
<dbReference type="AlphaFoldDB" id="A0A5N6BVP3"/>
<dbReference type="RefSeq" id="WP_139575137.1">
    <property type="nucleotide sequence ID" value="NZ_VDMA02000007.1"/>
</dbReference>
<dbReference type="PROSITE" id="PS51464">
    <property type="entry name" value="SIS"/>
    <property type="match status" value="1"/>
</dbReference>
<evidence type="ECO:0000256" key="2">
    <source>
        <dbReference type="ARBA" id="ARBA00012916"/>
    </source>
</evidence>
<dbReference type="GO" id="GO:0097367">
    <property type="term" value="F:carbohydrate derivative binding"/>
    <property type="evidence" value="ECO:0007669"/>
    <property type="project" value="InterPro"/>
</dbReference>
<dbReference type="PANTHER" id="PTHR10937:SF0">
    <property type="entry name" value="GLUTAMINE--FRUCTOSE-6-PHOSPHATE TRANSAMINASE (ISOMERIZING)"/>
    <property type="match status" value="1"/>
</dbReference>
<dbReference type="InterPro" id="IPR046348">
    <property type="entry name" value="SIS_dom_sf"/>
</dbReference>
<dbReference type="Proteomes" id="UP000313066">
    <property type="component" value="Unassembled WGS sequence"/>
</dbReference>
<dbReference type="GO" id="GO:0006487">
    <property type="term" value="P:protein N-linked glycosylation"/>
    <property type="evidence" value="ECO:0007669"/>
    <property type="project" value="TreeGrafter"/>
</dbReference>
<feature type="domain" description="SIS" evidence="4">
    <location>
        <begin position="25"/>
        <end position="164"/>
    </location>
</feature>